<dbReference type="Gramene" id="rna-AYBTSS11_LOCUS13726">
    <property type="protein sequence ID" value="CAJ1949443.1"/>
    <property type="gene ID" value="gene-AYBTSS11_LOCUS13726"/>
</dbReference>
<name>A0AA86SQM7_9FABA</name>
<proteinExistence type="predicted"/>
<accession>A0AA86SQM7</accession>
<keyword evidence="2" id="KW-1185">Reference proteome</keyword>
<evidence type="ECO:0000313" key="1">
    <source>
        <dbReference type="EMBL" id="CAJ1949443.1"/>
    </source>
</evidence>
<sequence length="51" mass="5974">MQNYATKHWFIPLLQHLLVIDKGNRENSSVEKLSIYVAQEKSMEPSKLQVM</sequence>
<reference evidence="1" key="1">
    <citation type="submission" date="2023-10" db="EMBL/GenBank/DDBJ databases">
        <authorList>
            <person name="Domelevo Entfellner J.-B."/>
        </authorList>
    </citation>
    <scope>NUCLEOTIDE SEQUENCE</scope>
</reference>
<dbReference type="AlphaFoldDB" id="A0AA86SQM7"/>
<dbReference type="Proteomes" id="UP001189624">
    <property type="component" value="Chromosome 4"/>
</dbReference>
<evidence type="ECO:0000313" key="2">
    <source>
        <dbReference type="Proteomes" id="UP001189624"/>
    </source>
</evidence>
<gene>
    <name evidence="1" type="ORF">AYBTSS11_LOCUS13726</name>
</gene>
<protein>
    <submittedName>
        <fullName evidence="1">Uncharacterized protein</fullName>
    </submittedName>
</protein>
<dbReference type="EMBL" id="OY731401">
    <property type="protein sequence ID" value="CAJ1949443.1"/>
    <property type="molecule type" value="Genomic_DNA"/>
</dbReference>
<organism evidence="1 2">
    <name type="scientific">Sphenostylis stenocarpa</name>
    <dbReference type="NCBI Taxonomy" id="92480"/>
    <lineage>
        <taxon>Eukaryota</taxon>
        <taxon>Viridiplantae</taxon>
        <taxon>Streptophyta</taxon>
        <taxon>Embryophyta</taxon>
        <taxon>Tracheophyta</taxon>
        <taxon>Spermatophyta</taxon>
        <taxon>Magnoliopsida</taxon>
        <taxon>eudicotyledons</taxon>
        <taxon>Gunneridae</taxon>
        <taxon>Pentapetalae</taxon>
        <taxon>rosids</taxon>
        <taxon>fabids</taxon>
        <taxon>Fabales</taxon>
        <taxon>Fabaceae</taxon>
        <taxon>Papilionoideae</taxon>
        <taxon>50 kb inversion clade</taxon>
        <taxon>NPAAA clade</taxon>
        <taxon>indigoferoid/millettioid clade</taxon>
        <taxon>Phaseoleae</taxon>
        <taxon>Sphenostylis</taxon>
    </lineage>
</organism>